<dbReference type="OrthoDB" id="2942789at2"/>
<reference evidence="1 2" key="1">
    <citation type="submission" date="2019-08" db="EMBL/GenBank/DDBJ databases">
        <title>Bacillus genomes from the desert of Cuatro Cienegas, Coahuila.</title>
        <authorList>
            <person name="Olmedo-Alvarez G."/>
        </authorList>
    </citation>
    <scope>NUCLEOTIDE SEQUENCE [LARGE SCALE GENOMIC DNA]</scope>
    <source>
        <strain evidence="1 2">CH34_1T</strain>
    </source>
</reference>
<dbReference type="AlphaFoldDB" id="A0A5D4NGD3"/>
<name>A0A5D4NGD3_9BACI</name>
<evidence type="ECO:0000313" key="1">
    <source>
        <dbReference type="EMBL" id="TYS12980.1"/>
    </source>
</evidence>
<dbReference type="RefSeq" id="WP_148942329.1">
    <property type="nucleotide sequence ID" value="NZ_VTEI01000026.1"/>
</dbReference>
<evidence type="ECO:0000313" key="2">
    <source>
        <dbReference type="Proteomes" id="UP000322267"/>
    </source>
</evidence>
<protein>
    <submittedName>
        <fullName evidence="1">Uncharacterized protein</fullName>
    </submittedName>
</protein>
<dbReference type="EMBL" id="VTEI01000026">
    <property type="protein sequence ID" value="TYS12980.1"/>
    <property type="molecule type" value="Genomic_DNA"/>
</dbReference>
<proteinExistence type="predicted"/>
<comment type="caution">
    <text evidence="1">The sequence shown here is derived from an EMBL/GenBank/DDBJ whole genome shotgun (WGS) entry which is preliminary data.</text>
</comment>
<sequence length="111" mass="13084">MSYEHESFRKAVEQLKKTAKDLEPKSDLDNEVCQGDIAPELELKMESQLLDYDTVYKYLPERWEMPRDGKLLYYDKELQDAVKLLIYHIGVESTLNLIPKELIKSYLIKSN</sequence>
<organism evidence="1 2">
    <name type="scientific">Rossellomorea vietnamensis</name>
    <dbReference type="NCBI Taxonomy" id="218284"/>
    <lineage>
        <taxon>Bacteria</taxon>
        <taxon>Bacillati</taxon>
        <taxon>Bacillota</taxon>
        <taxon>Bacilli</taxon>
        <taxon>Bacillales</taxon>
        <taxon>Bacillaceae</taxon>
        <taxon>Rossellomorea</taxon>
    </lineage>
</organism>
<accession>A0A5D4NGD3</accession>
<dbReference type="Proteomes" id="UP000322267">
    <property type="component" value="Unassembled WGS sequence"/>
</dbReference>
<gene>
    <name evidence="1" type="ORF">FZC78_22615</name>
</gene>